<evidence type="ECO:0000313" key="3">
    <source>
        <dbReference type="Proteomes" id="UP000886786"/>
    </source>
</evidence>
<reference evidence="2" key="2">
    <citation type="journal article" date="2021" name="PeerJ">
        <title>Extensive microbial diversity within the chicken gut microbiome revealed by metagenomics and culture.</title>
        <authorList>
            <person name="Gilroy R."/>
            <person name="Ravi A."/>
            <person name="Getino M."/>
            <person name="Pursley I."/>
            <person name="Horton D.L."/>
            <person name="Alikhan N.F."/>
            <person name="Baker D."/>
            <person name="Gharbi K."/>
            <person name="Hall N."/>
            <person name="Watson M."/>
            <person name="Adriaenssens E.M."/>
            <person name="Foster-Nyarko E."/>
            <person name="Jarju S."/>
            <person name="Secka A."/>
            <person name="Antonio M."/>
            <person name="Oren A."/>
            <person name="Chaudhuri R.R."/>
            <person name="La Ragione R."/>
            <person name="Hildebrand F."/>
            <person name="Pallen M.J."/>
        </authorList>
    </citation>
    <scope>NUCLEOTIDE SEQUENCE</scope>
    <source>
        <strain evidence="2">CHK147-3167</strain>
    </source>
</reference>
<name>A0A9D0ZRA5_9FIRM</name>
<keyword evidence="1" id="KW-0472">Membrane</keyword>
<sequence length="154" mass="17109">MKMTKNNKKKILIIGGVVLGILLIAFIILFVFPAFNNNKYGDRLDDIEEHKISSSDIDDITSELENQEGVKDVNYHDEGRILNFIMTVDPGLALETAQGYSSIILDGISKDNKSYYDIQLYIKADGDSDVYPVIGYKSKNNDEMTFGNTGGSGE</sequence>
<dbReference type="AlphaFoldDB" id="A0A9D0ZRA5"/>
<protein>
    <submittedName>
        <fullName evidence="2">Uncharacterized protein</fullName>
    </submittedName>
</protein>
<dbReference type="EMBL" id="DVFV01000096">
    <property type="protein sequence ID" value="HIQ91073.1"/>
    <property type="molecule type" value="Genomic_DNA"/>
</dbReference>
<organism evidence="2 3">
    <name type="scientific">Candidatus Coprosoma intestinipullorum</name>
    <dbReference type="NCBI Taxonomy" id="2840752"/>
    <lineage>
        <taxon>Bacteria</taxon>
        <taxon>Bacillati</taxon>
        <taxon>Bacillota</taxon>
        <taxon>Bacillota incertae sedis</taxon>
        <taxon>Candidatus Coprosoma</taxon>
    </lineage>
</organism>
<evidence type="ECO:0000256" key="1">
    <source>
        <dbReference type="SAM" id="Phobius"/>
    </source>
</evidence>
<evidence type="ECO:0000313" key="2">
    <source>
        <dbReference type="EMBL" id="HIQ91073.1"/>
    </source>
</evidence>
<reference evidence="2" key="1">
    <citation type="submission" date="2020-10" db="EMBL/GenBank/DDBJ databases">
        <authorList>
            <person name="Gilroy R."/>
        </authorList>
    </citation>
    <scope>NUCLEOTIDE SEQUENCE</scope>
    <source>
        <strain evidence="2">CHK147-3167</strain>
    </source>
</reference>
<accession>A0A9D0ZRA5</accession>
<dbReference type="Proteomes" id="UP000886786">
    <property type="component" value="Unassembled WGS sequence"/>
</dbReference>
<gene>
    <name evidence="2" type="ORF">IAB27_05580</name>
</gene>
<feature type="transmembrane region" description="Helical" evidence="1">
    <location>
        <begin position="12"/>
        <end position="35"/>
    </location>
</feature>
<comment type="caution">
    <text evidence="2">The sequence shown here is derived from an EMBL/GenBank/DDBJ whole genome shotgun (WGS) entry which is preliminary data.</text>
</comment>
<keyword evidence="1" id="KW-1133">Transmembrane helix</keyword>
<proteinExistence type="predicted"/>
<keyword evidence="1" id="KW-0812">Transmembrane</keyword>